<dbReference type="Proteomes" id="UP001607303">
    <property type="component" value="Unassembled WGS sequence"/>
</dbReference>
<dbReference type="InterPro" id="IPR032063">
    <property type="entry name" value="MavL-like"/>
</dbReference>
<gene>
    <name evidence="3" type="ORF">V1477_004012</name>
</gene>
<protein>
    <submittedName>
        <fullName evidence="3">Uncharacterized protein</fullName>
    </submittedName>
</protein>
<sequence length="1209" mass="138469">MKKKHILYGTTVFVIEENTAIELGYYISTIIAFYVIATLIERAEPLSLRWQNRPGSNSVRINQSFLTHVKVPVMSDNAFFQATSIRTLLQFNEIESYLLTGFPDNCVASITCNEWVHADRSTLVAGGISILPLPVPTSAPFGDYVVSHRRVEETRQQALTKEAPEISWENTLGAPNGVPFDDDTKDLLKNCLDVSIPSQTTITDIIKRSSTFPINFPINTVRCSALRDRGVGADVLELNANSAYPLIHEAMLPLIARWLKHKRQYGSAIERALYKEMGLIEFIQRLLEKRAVNFFGSDDRYKLIDGKTGVDGWESVGTDYEKEPLVLTKCLSYDEIKLSSMIVVSSHTEFINDGSRENRGVVTSDPDSVQPRGVIMGVVGARFEKPRVMEYQDILITPLQNNMDNGYGPNVEGTTQEKRGLRIIWANFYGEIYHPLYEETVKRIKSKDNKRYLSLTSQTVFDIENYMKRTLLSVEIILLEANTRAEKQNTTAFLHVVGFGLGTWKIIQDQEIYFLKTFEIAIRKMNKKLKYVSDVMFAYFRQQKCGNTGNGDYLGDIKIHFALREPHSKLLRSTDASKLLIVTYAWDGNALPGNEFWSGYLASSGDPAAACSSQIAELHNSWINPRTCVYTSHLPSMEFCTYLTTRDFILLRAGPTGSGQRRPSRSPRSQRSRSADVDCLKKYTERRIEGRRHTDVADTSKLDTSRWIPLAKNVSRGQTSLKKTAQVSKDEDKRRYESSSNTVRSDSIKWQQTSSSKISEEVDERKRNLPNERKVEEVEEEEKAKFHGRQAAARSRSTDVTIFKKEKYTEERRHTDCGDIRISSRWIPQINSARFRSDTSTFAKFTNSYEITKNAATRWITFAKNPSPFPTPRMNPDKKTQVEESSRKNEESCTKENKTEATKWTPLRKFASPVPSKRNTENDTTPDLSEITPQNRLKNNDASDALDKANRLSQRMRDLYDFKTENEWPKRLKNRPYEETWISKSSSEEERHPPSGRRNSQDMEFNDRSLRIRDTRSQMHRTDESKIFHSDTDERSKKFTERHSNSEDLGLRGTAEKLRAQNRRTQSDDYDEKCRKRNSYRSDSREEGSQPRGEQRVHIENKRNSDASGRSQESRGSYAEVEFPSKRNSRTSNVSYASVLNPTGKRGSLECRSTQRILEMPPRRAFSQGEGRPATPVPPVEMNADRVVAVRLISECQKRDSTRYKVYLT</sequence>
<evidence type="ECO:0000313" key="4">
    <source>
        <dbReference type="Proteomes" id="UP001607303"/>
    </source>
</evidence>
<feature type="compositionally biased region" description="Basic and acidic residues" evidence="1">
    <location>
        <begin position="728"/>
        <end position="737"/>
    </location>
</feature>
<feature type="region of interest" description="Disordered" evidence="1">
    <location>
        <begin position="863"/>
        <end position="946"/>
    </location>
</feature>
<proteinExistence type="predicted"/>
<feature type="compositionally biased region" description="Polar residues" evidence="1">
    <location>
        <begin position="738"/>
        <end position="757"/>
    </location>
</feature>
<feature type="compositionally biased region" description="Basic and acidic residues" evidence="1">
    <location>
        <begin position="986"/>
        <end position="1059"/>
    </location>
</feature>
<keyword evidence="2" id="KW-0812">Transmembrane</keyword>
<feature type="region of interest" description="Disordered" evidence="1">
    <location>
        <begin position="982"/>
        <end position="1148"/>
    </location>
</feature>
<keyword evidence="2" id="KW-0472">Membrane</keyword>
<feature type="compositionally biased region" description="Basic and acidic residues" evidence="1">
    <location>
        <begin position="758"/>
        <end position="776"/>
    </location>
</feature>
<feature type="compositionally biased region" description="Polar residues" evidence="1">
    <location>
        <begin position="1130"/>
        <end position="1141"/>
    </location>
</feature>
<organism evidence="3 4">
    <name type="scientific">Vespula maculifrons</name>
    <name type="common">Eastern yellow jacket</name>
    <name type="synonym">Wasp</name>
    <dbReference type="NCBI Taxonomy" id="7453"/>
    <lineage>
        <taxon>Eukaryota</taxon>
        <taxon>Metazoa</taxon>
        <taxon>Ecdysozoa</taxon>
        <taxon>Arthropoda</taxon>
        <taxon>Hexapoda</taxon>
        <taxon>Insecta</taxon>
        <taxon>Pterygota</taxon>
        <taxon>Neoptera</taxon>
        <taxon>Endopterygota</taxon>
        <taxon>Hymenoptera</taxon>
        <taxon>Apocrita</taxon>
        <taxon>Aculeata</taxon>
        <taxon>Vespoidea</taxon>
        <taxon>Vespidae</taxon>
        <taxon>Vespinae</taxon>
        <taxon>Vespula</taxon>
    </lineage>
</organism>
<feature type="region of interest" description="Disordered" evidence="1">
    <location>
        <begin position="654"/>
        <end position="677"/>
    </location>
</feature>
<keyword evidence="4" id="KW-1185">Reference proteome</keyword>
<name>A0ABD2CQC6_VESMC</name>
<feature type="compositionally biased region" description="Basic residues" evidence="1">
    <location>
        <begin position="662"/>
        <end position="671"/>
    </location>
</feature>
<feature type="region of interest" description="Disordered" evidence="1">
    <location>
        <begin position="718"/>
        <end position="776"/>
    </location>
</feature>
<feature type="compositionally biased region" description="Polar residues" evidence="1">
    <location>
        <begin position="1106"/>
        <end position="1115"/>
    </location>
</feature>
<evidence type="ECO:0000256" key="1">
    <source>
        <dbReference type="SAM" id="MobiDB-lite"/>
    </source>
</evidence>
<feature type="compositionally biased region" description="Basic and acidic residues" evidence="1">
    <location>
        <begin position="1080"/>
        <end position="1105"/>
    </location>
</feature>
<feature type="compositionally biased region" description="Polar residues" evidence="1">
    <location>
        <begin position="922"/>
        <end position="937"/>
    </location>
</feature>
<reference evidence="3 4" key="1">
    <citation type="journal article" date="2024" name="Ann. Entomol. Soc. Am.">
        <title>Genomic analyses of the southern and eastern yellowjacket wasps (Hymenoptera: Vespidae) reveal evolutionary signatures of social life.</title>
        <authorList>
            <person name="Catto M.A."/>
            <person name="Caine P.B."/>
            <person name="Orr S.E."/>
            <person name="Hunt B.G."/>
            <person name="Goodisman M.A.D."/>
        </authorList>
    </citation>
    <scope>NUCLEOTIDE SEQUENCE [LARGE SCALE GENOMIC DNA]</scope>
    <source>
        <strain evidence="3">232</strain>
        <tissue evidence="3">Head and thorax</tissue>
    </source>
</reference>
<keyword evidence="2" id="KW-1133">Transmembrane helix</keyword>
<evidence type="ECO:0000256" key="2">
    <source>
        <dbReference type="SAM" id="Phobius"/>
    </source>
</evidence>
<feature type="transmembrane region" description="Helical" evidence="2">
    <location>
        <begin position="20"/>
        <end position="40"/>
    </location>
</feature>
<dbReference type="Pfam" id="PF16062">
    <property type="entry name" value="MavL-like"/>
    <property type="match status" value="1"/>
</dbReference>
<comment type="caution">
    <text evidence="3">The sequence shown here is derived from an EMBL/GenBank/DDBJ whole genome shotgun (WGS) entry which is preliminary data.</text>
</comment>
<feature type="compositionally biased region" description="Polar residues" evidence="1">
    <location>
        <begin position="718"/>
        <end position="727"/>
    </location>
</feature>
<dbReference type="EMBL" id="JAYRBN010000035">
    <property type="protein sequence ID" value="KAL2747320.1"/>
    <property type="molecule type" value="Genomic_DNA"/>
</dbReference>
<accession>A0ABD2CQC6</accession>
<feature type="compositionally biased region" description="Basic and acidic residues" evidence="1">
    <location>
        <begin position="875"/>
        <end position="901"/>
    </location>
</feature>
<dbReference type="AlphaFoldDB" id="A0ABD2CQC6"/>
<evidence type="ECO:0000313" key="3">
    <source>
        <dbReference type="EMBL" id="KAL2747320.1"/>
    </source>
</evidence>